<dbReference type="InParanoid" id="S2JC64"/>
<dbReference type="SUPFAM" id="SSF52374">
    <property type="entry name" value="Nucleotidylyl transferase"/>
    <property type="match status" value="1"/>
</dbReference>
<dbReference type="GO" id="GO:0016887">
    <property type="term" value="F:ATP hydrolysis activity"/>
    <property type="evidence" value="ECO:0007669"/>
    <property type="project" value="TreeGrafter"/>
</dbReference>
<dbReference type="PANTHER" id="PTHR31285:SF0">
    <property type="entry name" value="NICOTINAMIDE MONONUCLEOTIDE ADENYLYLTRANSFERASE"/>
    <property type="match status" value="1"/>
</dbReference>
<keyword evidence="2" id="KW-1185">Reference proteome</keyword>
<accession>S2JC64</accession>
<dbReference type="InterPro" id="IPR014729">
    <property type="entry name" value="Rossmann-like_a/b/a_fold"/>
</dbReference>
<sequence length="262" mass="30059">MPGNELQSVFAQVNEQRQQIQDTLEESAQKDFYTTFRPSTHWPFKDSTSEKCRLLVLDSSFNPPTKAHAKLLQTSLETYPTGFFDGSLLLFSTNNVDKILTGASVLQRAQMMEMIALQYPNTAVGFTPHGRFMDKAKYIHSWFAENYTSSQLELYFIVGYDTMARLLDPKYYNGIPVKEALTPFFESCHLICADRGQEDVDFWANTYKIFDQNLIQRIQLDPITSQFSSTLAREAIQQRDADQLNAILDPNIVAFVNENKIY</sequence>
<dbReference type="OrthoDB" id="5591297at2759"/>
<evidence type="ECO:0000313" key="2">
    <source>
        <dbReference type="Proteomes" id="UP000014254"/>
    </source>
</evidence>
<name>S2JC64_MUCC1</name>
<dbReference type="GO" id="GO:0005737">
    <property type="term" value="C:cytoplasm"/>
    <property type="evidence" value="ECO:0007669"/>
    <property type="project" value="TreeGrafter"/>
</dbReference>
<organism evidence="1 2">
    <name type="scientific">Mucor circinelloides f. circinelloides (strain 1006PhL)</name>
    <name type="common">Mucormycosis agent</name>
    <name type="synonym">Calyptromyces circinelloides</name>
    <dbReference type="NCBI Taxonomy" id="1220926"/>
    <lineage>
        <taxon>Eukaryota</taxon>
        <taxon>Fungi</taxon>
        <taxon>Fungi incertae sedis</taxon>
        <taxon>Mucoromycota</taxon>
        <taxon>Mucoromycotina</taxon>
        <taxon>Mucoromycetes</taxon>
        <taxon>Mucorales</taxon>
        <taxon>Mucorineae</taxon>
        <taxon>Mucoraceae</taxon>
        <taxon>Mucor</taxon>
    </lineage>
</organism>
<proteinExistence type="predicted"/>
<dbReference type="GO" id="GO:0000309">
    <property type="term" value="F:nicotinamide-nucleotide adenylyltransferase activity"/>
    <property type="evidence" value="ECO:0007669"/>
    <property type="project" value="TreeGrafter"/>
</dbReference>
<gene>
    <name evidence="1" type="ORF">HMPREF1544_07246</name>
</gene>
<dbReference type="Proteomes" id="UP000014254">
    <property type="component" value="Unassembled WGS sequence"/>
</dbReference>
<dbReference type="FunCoup" id="S2JC64">
    <property type="interactions" value="309"/>
</dbReference>
<dbReference type="OMA" id="ESCHLIC"/>
<reference evidence="2" key="1">
    <citation type="submission" date="2013-05" db="EMBL/GenBank/DDBJ databases">
        <title>The Genome sequence of Mucor circinelloides f. circinelloides 1006PhL.</title>
        <authorList>
            <consortium name="The Broad Institute Genomics Platform"/>
            <person name="Cuomo C."/>
            <person name="Earl A."/>
            <person name="Findley K."/>
            <person name="Lee S.C."/>
            <person name="Walker B."/>
            <person name="Young S."/>
            <person name="Zeng Q."/>
            <person name="Gargeya S."/>
            <person name="Fitzgerald M."/>
            <person name="Haas B."/>
            <person name="Abouelleil A."/>
            <person name="Allen A.W."/>
            <person name="Alvarado L."/>
            <person name="Arachchi H.M."/>
            <person name="Berlin A.M."/>
            <person name="Chapman S.B."/>
            <person name="Gainer-Dewar J."/>
            <person name="Goldberg J."/>
            <person name="Griggs A."/>
            <person name="Gujja S."/>
            <person name="Hansen M."/>
            <person name="Howarth C."/>
            <person name="Imamovic A."/>
            <person name="Ireland A."/>
            <person name="Larimer J."/>
            <person name="McCowan C."/>
            <person name="Murphy C."/>
            <person name="Pearson M."/>
            <person name="Poon T.W."/>
            <person name="Priest M."/>
            <person name="Roberts A."/>
            <person name="Saif S."/>
            <person name="Shea T."/>
            <person name="Sisk P."/>
            <person name="Sykes S."/>
            <person name="Wortman J."/>
            <person name="Nusbaum C."/>
            <person name="Birren B."/>
        </authorList>
    </citation>
    <scope>NUCLEOTIDE SEQUENCE [LARGE SCALE GENOMIC DNA]</scope>
    <source>
        <strain evidence="2">1006PhL</strain>
    </source>
</reference>
<dbReference type="Gene3D" id="3.40.50.620">
    <property type="entry name" value="HUPs"/>
    <property type="match status" value="1"/>
</dbReference>
<dbReference type="PANTHER" id="PTHR31285">
    <property type="entry name" value="NICOTINAMIDE MONONUCLEOTIDE ADENYLYLTRANSFERASE"/>
    <property type="match status" value="1"/>
</dbReference>
<dbReference type="eggNOG" id="ENOG502RXY8">
    <property type="taxonomic scope" value="Eukaryota"/>
</dbReference>
<dbReference type="VEuPathDB" id="FungiDB:HMPREF1544_07246"/>
<dbReference type="AlphaFoldDB" id="S2JC64"/>
<dbReference type="GO" id="GO:0005634">
    <property type="term" value="C:nucleus"/>
    <property type="evidence" value="ECO:0007669"/>
    <property type="project" value="TreeGrafter"/>
</dbReference>
<protein>
    <submittedName>
        <fullName evidence="1">Uncharacterized protein</fullName>
    </submittedName>
</protein>
<dbReference type="STRING" id="1220926.S2JC64"/>
<dbReference type="EMBL" id="KE123999">
    <property type="protein sequence ID" value="EPB86002.1"/>
    <property type="molecule type" value="Genomic_DNA"/>
</dbReference>
<evidence type="ECO:0000313" key="1">
    <source>
        <dbReference type="EMBL" id="EPB86002.1"/>
    </source>
</evidence>